<keyword evidence="1" id="KW-1185">Reference proteome</keyword>
<dbReference type="InterPro" id="IPR002110">
    <property type="entry name" value="Ankyrin_rpt"/>
</dbReference>
<evidence type="ECO:0000313" key="2">
    <source>
        <dbReference type="RefSeq" id="XP_022714613.1"/>
    </source>
</evidence>
<dbReference type="Gene3D" id="1.25.40.20">
    <property type="entry name" value="Ankyrin repeat-containing domain"/>
    <property type="match status" value="3"/>
</dbReference>
<dbReference type="SMART" id="SM00248">
    <property type="entry name" value="ANK"/>
    <property type="match status" value="7"/>
</dbReference>
<proteinExistence type="predicted"/>
<dbReference type="GeneID" id="111274281"/>
<dbReference type="AlphaFoldDB" id="A0A6P5WEX6"/>
<name>A0A6P5WEX6_DURZI</name>
<dbReference type="Proteomes" id="UP000515121">
    <property type="component" value="Unplaced"/>
</dbReference>
<dbReference type="Pfam" id="PF12796">
    <property type="entry name" value="Ank_2"/>
    <property type="match status" value="1"/>
</dbReference>
<protein>
    <submittedName>
        <fullName evidence="2">Uncharacterized protein LOC111274281</fullName>
    </submittedName>
</protein>
<organism evidence="1 2">
    <name type="scientific">Durio zibethinus</name>
    <name type="common">Durian</name>
    <dbReference type="NCBI Taxonomy" id="66656"/>
    <lineage>
        <taxon>Eukaryota</taxon>
        <taxon>Viridiplantae</taxon>
        <taxon>Streptophyta</taxon>
        <taxon>Embryophyta</taxon>
        <taxon>Tracheophyta</taxon>
        <taxon>Spermatophyta</taxon>
        <taxon>Magnoliopsida</taxon>
        <taxon>eudicotyledons</taxon>
        <taxon>Gunneridae</taxon>
        <taxon>Pentapetalae</taxon>
        <taxon>rosids</taxon>
        <taxon>malvids</taxon>
        <taxon>Malvales</taxon>
        <taxon>Malvaceae</taxon>
        <taxon>Helicteroideae</taxon>
        <taxon>Durio</taxon>
    </lineage>
</organism>
<gene>
    <name evidence="2" type="primary">LOC111274281</name>
</gene>
<dbReference type="PANTHER" id="PTHR24121:SF29">
    <property type="match status" value="1"/>
</dbReference>
<dbReference type="RefSeq" id="XP_022714613.1">
    <property type="nucleotide sequence ID" value="XM_022858878.1"/>
</dbReference>
<evidence type="ECO:0000313" key="1">
    <source>
        <dbReference type="Proteomes" id="UP000515121"/>
    </source>
</evidence>
<dbReference type="KEGG" id="dzi:111274281"/>
<dbReference type="InterPro" id="IPR036770">
    <property type="entry name" value="Ankyrin_rpt-contain_sf"/>
</dbReference>
<accession>A0A6P5WEX6</accession>
<reference evidence="2" key="1">
    <citation type="submission" date="2025-08" db="UniProtKB">
        <authorList>
            <consortium name="RefSeq"/>
        </authorList>
    </citation>
    <scope>IDENTIFICATION</scope>
    <source>
        <tissue evidence="2">Fruit stalk</tissue>
    </source>
</reference>
<dbReference type="OrthoDB" id="1923662at2759"/>
<dbReference type="PANTHER" id="PTHR24121">
    <property type="entry name" value="NO MECHANORECEPTOR POTENTIAL C, ISOFORM D-RELATED"/>
    <property type="match status" value="1"/>
</dbReference>
<sequence length="478" mass="54281">MEKEIASEREMDKVEDIRQTYGKILRGDAHGLKRFYQNKPADALFDQITACKDTVFHIAAQKGSKEVIVALLKMVPTPRRLELLNMKNIQGNTIVHEVATTENVEVADSLLRKLLSSNGPTVNNELDIGVIRKQTLGDRNNLGETPLFRAAEFGKTAMVKFLVQQVEEVGNLHDHYRRDDGVTILHCAVLGQYFDTAIWLLKKDPLLATYKDKNGKTILHLLARMPTAFKSTSDMKKLELFIYNCFPSHSDDDNEAGQLCSSQMNDLECGKLSKSHHLSKRYTDSKMNRTICKWLANRWETLGGIWKRKITHTLAVKLVEMLVRRDTTWFVAHAQEQDTICLERRQREEAEIKIEEGISKIGSSGKRSKSPDTPLLIAASTGIMEIVTLILKVYPQAVEHVSQKGQNILHVSILHRQVKIYELVIHQKKEAAKRLVLGIDNDGSTILHHAADTTHYNGGIRHNPVLKLQKELEWFEVN</sequence>
<dbReference type="SUPFAM" id="SSF48403">
    <property type="entry name" value="Ankyrin repeat"/>
    <property type="match status" value="1"/>
</dbReference>